<protein>
    <submittedName>
        <fullName evidence="1">Uncharacterized protein</fullName>
    </submittedName>
</protein>
<sequence length="76" mass="8569">MKPESATVKKVLRFETPPLGSRGDRLAIVRWSDGTEGAALLWFSDEVLLSEGDFIGKTAEELRSLLFRRDRDCLQS</sequence>
<organism evidence="1 2">
    <name type="scientific">Baekduia soli</name>
    <dbReference type="NCBI Taxonomy" id="496014"/>
    <lineage>
        <taxon>Bacteria</taxon>
        <taxon>Bacillati</taxon>
        <taxon>Actinomycetota</taxon>
        <taxon>Thermoleophilia</taxon>
        <taxon>Solirubrobacterales</taxon>
        <taxon>Baekduiaceae</taxon>
        <taxon>Baekduia</taxon>
    </lineage>
</organism>
<name>A0A5B8U791_9ACTN</name>
<dbReference type="RefSeq" id="WP_146920203.1">
    <property type="nucleotide sequence ID" value="NZ_CP042430.1"/>
</dbReference>
<dbReference type="KEGG" id="bsol:FSW04_13850"/>
<evidence type="ECO:0000313" key="2">
    <source>
        <dbReference type="Proteomes" id="UP000321805"/>
    </source>
</evidence>
<gene>
    <name evidence="1" type="ORF">FSW04_13850</name>
</gene>
<evidence type="ECO:0000313" key="1">
    <source>
        <dbReference type="EMBL" id="QEC48542.1"/>
    </source>
</evidence>
<reference evidence="1 2" key="1">
    <citation type="journal article" date="2018" name="J. Microbiol.">
        <title>Baekduia soli gen. nov., sp. nov., a novel bacterium isolated from the soil of Baekdu Mountain and proposal of a novel family name, Baekduiaceae fam. nov.</title>
        <authorList>
            <person name="An D.S."/>
            <person name="Siddiqi M.Z."/>
            <person name="Kim K.H."/>
            <person name="Yu H.S."/>
            <person name="Im W.T."/>
        </authorList>
    </citation>
    <scope>NUCLEOTIDE SEQUENCE [LARGE SCALE GENOMIC DNA]</scope>
    <source>
        <strain evidence="1 2">BR7-21</strain>
    </source>
</reference>
<dbReference type="Proteomes" id="UP000321805">
    <property type="component" value="Chromosome"/>
</dbReference>
<proteinExistence type="predicted"/>
<dbReference type="OrthoDB" id="5244941at2"/>
<dbReference type="EMBL" id="CP042430">
    <property type="protein sequence ID" value="QEC48542.1"/>
    <property type="molecule type" value="Genomic_DNA"/>
</dbReference>
<keyword evidence="2" id="KW-1185">Reference proteome</keyword>
<accession>A0A5B8U791</accession>
<dbReference type="AlphaFoldDB" id="A0A5B8U791"/>